<sequence length="162" mass="17668">MKSRTLIALLSLICVQGLAMAQYIWVDEKGNKQYSDTAPPASVPKSRIIKAPGTSSGTVTAPAATSPAVPSAPAKPQTTASKNEDYNKRRTEQAEAAQKNAAEHQASQDKKQDCERARSYQRSLESGERVANVDSKGERFFLDDNQRSKELDQVKKALANCQ</sequence>
<dbReference type="EMBL" id="JAGSPN010000017">
    <property type="protein sequence ID" value="MBR7784037.1"/>
    <property type="molecule type" value="Genomic_DNA"/>
</dbReference>
<feature type="compositionally biased region" description="Basic and acidic residues" evidence="1">
    <location>
        <begin position="106"/>
        <end position="118"/>
    </location>
</feature>
<keyword evidence="4" id="KW-1185">Reference proteome</keyword>
<gene>
    <name evidence="3" type="ORF">KDM89_17970</name>
</gene>
<evidence type="ECO:0000313" key="3">
    <source>
        <dbReference type="EMBL" id="MBR7784037.1"/>
    </source>
</evidence>
<organism evidence="3 4">
    <name type="scientific">Undibacterium luofuense</name>
    <dbReference type="NCBI Taxonomy" id="2828733"/>
    <lineage>
        <taxon>Bacteria</taxon>
        <taxon>Pseudomonadati</taxon>
        <taxon>Pseudomonadota</taxon>
        <taxon>Betaproteobacteria</taxon>
        <taxon>Burkholderiales</taxon>
        <taxon>Oxalobacteraceae</taxon>
        <taxon>Undibacterium</taxon>
    </lineage>
</organism>
<keyword evidence="2" id="KW-0732">Signal</keyword>
<evidence type="ECO:0000256" key="2">
    <source>
        <dbReference type="SAM" id="SignalP"/>
    </source>
</evidence>
<feature type="compositionally biased region" description="Low complexity" evidence="1">
    <location>
        <begin position="53"/>
        <end position="74"/>
    </location>
</feature>
<protein>
    <submittedName>
        <fullName evidence="3">DUF4124 domain-containing protein</fullName>
    </submittedName>
</protein>
<feature type="compositionally biased region" description="Basic and acidic residues" evidence="1">
    <location>
        <begin position="135"/>
        <end position="147"/>
    </location>
</feature>
<evidence type="ECO:0000256" key="1">
    <source>
        <dbReference type="SAM" id="MobiDB-lite"/>
    </source>
</evidence>
<name>A0A941DMR0_9BURK</name>
<feature type="signal peptide" evidence="2">
    <location>
        <begin position="1"/>
        <end position="21"/>
    </location>
</feature>
<proteinExistence type="predicted"/>
<evidence type="ECO:0000313" key="4">
    <source>
        <dbReference type="Proteomes" id="UP000680067"/>
    </source>
</evidence>
<dbReference type="Proteomes" id="UP000680067">
    <property type="component" value="Unassembled WGS sequence"/>
</dbReference>
<feature type="compositionally biased region" description="Basic and acidic residues" evidence="1">
    <location>
        <begin position="82"/>
        <end position="93"/>
    </location>
</feature>
<feature type="region of interest" description="Disordered" evidence="1">
    <location>
        <begin position="33"/>
        <end position="147"/>
    </location>
</feature>
<feature type="compositionally biased region" description="Low complexity" evidence="1">
    <location>
        <begin position="94"/>
        <end position="105"/>
    </location>
</feature>
<comment type="caution">
    <text evidence="3">The sequence shown here is derived from an EMBL/GenBank/DDBJ whole genome shotgun (WGS) entry which is preliminary data.</text>
</comment>
<dbReference type="AlphaFoldDB" id="A0A941DMR0"/>
<feature type="chain" id="PRO_5037184121" evidence="2">
    <location>
        <begin position="22"/>
        <end position="162"/>
    </location>
</feature>
<dbReference type="RefSeq" id="WP_212689307.1">
    <property type="nucleotide sequence ID" value="NZ_JAGSPN010000017.1"/>
</dbReference>
<accession>A0A941DMR0</accession>
<reference evidence="3" key="1">
    <citation type="submission" date="2021-04" db="EMBL/GenBank/DDBJ databases">
        <title>novel species isolated from subtropical streams in China.</title>
        <authorList>
            <person name="Lu H."/>
        </authorList>
    </citation>
    <scope>NUCLEOTIDE SEQUENCE</scope>
    <source>
        <strain evidence="3">LFS511W</strain>
    </source>
</reference>